<organism evidence="2 3">
    <name type="scientific">Candidatus Protochlamydia naegleriophila</name>
    <dbReference type="NCBI Taxonomy" id="389348"/>
    <lineage>
        <taxon>Bacteria</taxon>
        <taxon>Pseudomonadati</taxon>
        <taxon>Chlamydiota</taxon>
        <taxon>Chlamydiia</taxon>
        <taxon>Parachlamydiales</taxon>
        <taxon>Parachlamydiaceae</taxon>
        <taxon>Candidatus Protochlamydia</taxon>
    </lineage>
</organism>
<evidence type="ECO:0000313" key="3">
    <source>
        <dbReference type="Proteomes" id="UP000069902"/>
    </source>
</evidence>
<dbReference type="InParanoid" id="A0A0U5J9P2"/>
<proteinExistence type="predicted"/>
<name>A0A0U5J9P2_9BACT</name>
<dbReference type="KEGG" id="pnl:PNK_0151"/>
<evidence type="ECO:0000256" key="1">
    <source>
        <dbReference type="SAM" id="Coils"/>
    </source>
</evidence>
<dbReference type="AlphaFoldDB" id="A0A0U5J9P2"/>
<sequence>MIYNDVPSPALPIVCDDVLLPPIYPPNPLLFSDEAVQRIASSVFENREEASVENVGNRIQHIQQVIVLRSQDIDKLNEHVRELKGGKRTKNIFLLSSLIRIFYAWFHRKEIKKDEEQLEVLRQQVDNLSLLLQHLRKKQQDLMEEADNHVSLLINNPLPKVRRENLERIITPFSSLGKDNPTLGSCETISPETLMAFEETCQALLIKETFSFDEIEALFKIEQEMRECLETNPDSVELEQVYTHALLPAYHKAKAFLTRRPFAHSVKLAASQGQALQAGLAGLDQLTAPLQTIRFDEESANRLYLMKDLVAYKKSNRRAKEEAHIITPLFNLRSTLATVPSFTMQWLSRSRYGMPMKWEHYSRGYADTPLLNASLKASIYETLSEQEKKIEAEFAKQYFPISSLNSQRVDWEYLKDGEWQALSLSQLCKLYDQELLEVDCLIKQHGQQPLRLDEHLFTETALGKALQSKPKLPELFFVPDLSDPQLKELYQACEKVKWSLKNSQMQKRKVRFQTLQTLFLSKKKLIDLAVDSQAKLSKTERDFLNSNVNQALKVGWKIAAPEAFQKKVSTSSRITYRSIRDVDAKPFIQEMKIIRELFNNVELLNGILNRLDEESLWNIIVTAELQFLDLHSNNVGLAPRKEGLEDVYHYFKDKRFRLTPATIDTPAHFHSEPSLSFETLYEHYLQGLLSDATWVTYIEDEDLQQNPISFRLDQRQELQALLNRPWQLVFYDLDLNLSEDNELHEQSKLIKSDADPQTTAPAHRSLSPKYRTEHLIPFCSTFLELALKDLPLSDSLLQRLENSTSSDNEMRLWCLRTDAAIRKRMPDQYRNELNARLKPLLDNQHYTLSNYRRKNSEATIKDIRSDFIASFIDLNSIPNQVFWSWMEEALSHGRVLAGDTWDSLAIRYKQSAAKLQELNEAEALSGPTIRIHSSLCGEDSRSQRKRRKIASQLFPRITWKQYEALVERQNSRTIYLRDYKILKESQSFQAIIEAMHLCLTNGSTPLTSTRKAFYSNLIKKFKLPPSNSTALLDFPPFSELIKLKNSFLTECQPTYFNVMKAMYPLLADAHKLNCYISSNEASAGSKIGWSDFSLEKSIKLAKERYPTTHEAHQLALFIEEKIAIKTDPAYFGKWQ</sequence>
<gene>
    <name evidence="2" type="ORF">PNK_0151</name>
</gene>
<keyword evidence="1" id="KW-0175">Coiled coil</keyword>
<keyword evidence="3" id="KW-1185">Reference proteome</keyword>
<accession>A0A0U5J9P2</accession>
<dbReference type="RefSeq" id="WP_059059686.1">
    <property type="nucleotide sequence ID" value="NZ_LN879502.1"/>
</dbReference>
<feature type="coiled-coil region" evidence="1">
    <location>
        <begin position="111"/>
        <end position="145"/>
    </location>
</feature>
<dbReference type="Proteomes" id="UP000069902">
    <property type="component" value="Chromosome cPNK"/>
</dbReference>
<dbReference type="PATRIC" id="fig|389348.3.peg.176"/>
<protein>
    <submittedName>
        <fullName evidence="2">Uncharacterized protein</fullName>
    </submittedName>
</protein>
<dbReference type="EMBL" id="LN879502">
    <property type="protein sequence ID" value="CUI15789.1"/>
    <property type="molecule type" value="Genomic_DNA"/>
</dbReference>
<evidence type="ECO:0000313" key="2">
    <source>
        <dbReference type="EMBL" id="CUI15789.1"/>
    </source>
</evidence>
<reference evidence="3" key="1">
    <citation type="submission" date="2015-09" db="EMBL/GenBank/DDBJ databases">
        <authorList>
            <person name="Bertelli C."/>
        </authorList>
    </citation>
    <scope>NUCLEOTIDE SEQUENCE [LARGE SCALE GENOMIC DNA]</scope>
    <source>
        <strain evidence="3">KNic</strain>
    </source>
</reference>